<evidence type="ECO:0000256" key="1">
    <source>
        <dbReference type="SAM" id="MobiDB-lite"/>
    </source>
</evidence>
<feature type="compositionally biased region" description="Low complexity" evidence="1">
    <location>
        <begin position="65"/>
        <end position="87"/>
    </location>
</feature>
<dbReference type="Proteomes" id="UP000298030">
    <property type="component" value="Unassembled WGS sequence"/>
</dbReference>
<dbReference type="OrthoDB" id="3025387at2759"/>
<dbReference type="EMBL" id="QPFP01000005">
    <property type="protein sequence ID" value="TEB36894.1"/>
    <property type="molecule type" value="Genomic_DNA"/>
</dbReference>
<keyword evidence="4" id="KW-1185">Reference proteome</keyword>
<sequence length="87" mass="9252">MQFKNSILSTVGMLALALSGTSATKAVKEGDVFTATRVVHTLLEQSPYIVDRTTTVVWTAGRAMPTTDTPTPIPHTIGPGPRTRSVV</sequence>
<gene>
    <name evidence="3" type="ORF">FA13DRAFT_1787205</name>
</gene>
<feature type="region of interest" description="Disordered" evidence="1">
    <location>
        <begin position="62"/>
        <end position="87"/>
    </location>
</feature>
<name>A0A4Y7TSI9_COPMI</name>
<feature type="signal peptide" evidence="2">
    <location>
        <begin position="1"/>
        <end position="23"/>
    </location>
</feature>
<organism evidence="3 4">
    <name type="scientific">Coprinellus micaceus</name>
    <name type="common">Glistening ink-cap mushroom</name>
    <name type="synonym">Coprinus micaceus</name>
    <dbReference type="NCBI Taxonomy" id="71717"/>
    <lineage>
        <taxon>Eukaryota</taxon>
        <taxon>Fungi</taxon>
        <taxon>Dikarya</taxon>
        <taxon>Basidiomycota</taxon>
        <taxon>Agaricomycotina</taxon>
        <taxon>Agaricomycetes</taxon>
        <taxon>Agaricomycetidae</taxon>
        <taxon>Agaricales</taxon>
        <taxon>Agaricineae</taxon>
        <taxon>Psathyrellaceae</taxon>
        <taxon>Coprinellus</taxon>
    </lineage>
</organism>
<keyword evidence="2" id="KW-0732">Signal</keyword>
<feature type="chain" id="PRO_5021293067" evidence="2">
    <location>
        <begin position="24"/>
        <end position="87"/>
    </location>
</feature>
<evidence type="ECO:0000313" key="3">
    <source>
        <dbReference type="EMBL" id="TEB36894.1"/>
    </source>
</evidence>
<proteinExistence type="predicted"/>
<evidence type="ECO:0000256" key="2">
    <source>
        <dbReference type="SAM" id="SignalP"/>
    </source>
</evidence>
<comment type="caution">
    <text evidence="3">The sequence shown here is derived from an EMBL/GenBank/DDBJ whole genome shotgun (WGS) entry which is preliminary data.</text>
</comment>
<evidence type="ECO:0000313" key="4">
    <source>
        <dbReference type="Proteomes" id="UP000298030"/>
    </source>
</evidence>
<reference evidence="3 4" key="1">
    <citation type="journal article" date="2019" name="Nat. Ecol. Evol.">
        <title>Megaphylogeny resolves global patterns of mushroom evolution.</title>
        <authorList>
            <person name="Varga T."/>
            <person name="Krizsan K."/>
            <person name="Foldi C."/>
            <person name="Dima B."/>
            <person name="Sanchez-Garcia M."/>
            <person name="Sanchez-Ramirez S."/>
            <person name="Szollosi G.J."/>
            <person name="Szarkandi J.G."/>
            <person name="Papp V."/>
            <person name="Albert L."/>
            <person name="Andreopoulos W."/>
            <person name="Angelini C."/>
            <person name="Antonin V."/>
            <person name="Barry K.W."/>
            <person name="Bougher N.L."/>
            <person name="Buchanan P."/>
            <person name="Buyck B."/>
            <person name="Bense V."/>
            <person name="Catcheside P."/>
            <person name="Chovatia M."/>
            <person name="Cooper J."/>
            <person name="Damon W."/>
            <person name="Desjardin D."/>
            <person name="Finy P."/>
            <person name="Geml J."/>
            <person name="Haridas S."/>
            <person name="Hughes K."/>
            <person name="Justo A."/>
            <person name="Karasinski D."/>
            <person name="Kautmanova I."/>
            <person name="Kiss B."/>
            <person name="Kocsube S."/>
            <person name="Kotiranta H."/>
            <person name="LaButti K.M."/>
            <person name="Lechner B.E."/>
            <person name="Liimatainen K."/>
            <person name="Lipzen A."/>
            <person name="Lukacs Z."/>
            <person name="Mihaltcheva S."/>
            <person name="Morgado L.N."/>
            <person name="Niskanen T."/>
            <person name="Noordeloos M.E."/>
            <person name="Ohm R.A."/>
            <person name="Ortiz-Santana B."/>
            <person name="Ovrebo C."/>
            <person name="Racz N."/>
            <person name="Riley R."/>
            <person name="Savchenko A."/>
            <person name="Shiryaev A."/>
            <person name="Soop K."/>
            <person name="Spirin V."/>
            <person name="Szebenyi C."/>
            <person name="Tomsovsky M."/>
            <person name="Tulloss R.E."/>
            <person name="Uehling J."/>
            <person name="Grigoriev I.V."/>
            <person name="Vagvolgyi C."/>
            <person name="Papp T."/>
            <person name="Martin F.M."/>
            <person name="Miettinen O."/>
            <person name="Hibbett D.S."/>
            <person name="Nagy L.G."/>
        </authorList>
    </citation>
    <scope>NUCLEOTIDE SEQUENCE [LARGE SCALE GENOMIC DNA]</scope>
    <source>
        <strain evidence="3 4">FP101781</strain>
    </source>
</reference>
<dbReference type="AlphaFoldDB" id="A0A4Y7TSI9"/>
<accession>A0A4Y7TSI9</accession>
<protein>
    <submittedName>
        <fullName evidence="3">Uncharacterized protein</fullName>
    </submittedName>
</protein>